<dbReference type="RefSeq" id="XP_007839089.1">
    <property type="nucleotide sequence ID" value="XM_007840898.1"/>
</dbReference>
<evidence type="ECO:0000313" key="3">
    <source>
        <dbReference type="Proteomes" id="UP000030651"/>
    </source>
</evidence>
<dbReference type="EMBL" id="KI912118">
    <property type="protein sequence ID" value="ETS75373.1"/>
    <property type="molecule type" value="Genomic_DNA"/>
</dbReference>
<dbReference type="eggNOG" id="ENOG502TCXG">
    <property type="taxonomic scope" value="Eukaryota"/>
</dbReference>
<sequence length="219" mass="24798">MGSRHSKLRTNGDFKNAHPVATSRSSRRAGKRAEKIQQSPRSVVLITWGRNGQSSWSFHKCILIANTEINQVTEETIGTHWDWGSIVGGVKITVNPPVQQKKFLEEDIFKKGEKYGNTYHIVGTTNWSDDKIKELYTRIGEHYNVITNNCRDVAAGVARSLTIDTARMTVAEAMLREWDIKRNKVRISVPFAIAGAPLWMLTEEQMRGRPTISQRYAQG</sequence>
<dbReference type="GeneID" id="19277330"/>
<gene>
    <name evidence="2" type="ORF">PFICI_12317</name>
</gene>
<proteinExistence type="predicted"/>
<dbReference type="InParanoid" id="W3WNE0"/>
<protein>
    <submittedName>
        <fullName evidence="2">Uncharacterized protein</fullName>
    </submittedName>
</protein>
<accession>W3WNE0</accession>
<evidence type="ECO:0000256" key="1">
    <source>
        <dbReference type="SAM" id="MobiDB-lite"/>
    </source>
</evidence>
<evidence type="ECO:0000313" key="2">
    <source>
        <dbReference type="EMBL" id="ETS75373.1"/>
    </source>
</evidence>
<dbReference type="OrthoDB" id="4724483at2759"/>
<dbReference type="KEGG" id="pfy:PFICI_12317"/>
<dbReference type="AlphaFoldDB" id="W3WNE0"/>
<dbReference type="Proteomes" id="UP000030651">
    <property type="component" value="Unassembled WGS sequence"/>
</dbReference>
<keyword evidence="3" id="KW-1185">Reference proteome</keyword>
<reference evidence="3" key="1">
    <citation type="journal article" date="2015" name="BMC Genomics">
        <title>Genomic and transcriptomic analysis of the endophytic fungus Pestalotiopsis fici reveals its lifestyle and high potential for synthesis of natural products.</title>
        <authorList>
            <person name="Wang X."/>
            <person name="Zhang X."/>
            <person name="Liu L."/>
            <person name="Xiang M."/>
            <person name="Wang W."/>
            <person name="Sun X."/>
            <person name="Che Y."/>
            <person name="Guo L."/>
            <person name="Liu G."/>
            <person name="Guo L."/>
            <person name="Wang C."/>
            <person name="Yin W.B."/>
            <person name="Stadler M."/>
            <person name="Zhang X."/>
            <person name="Liu X."/>
        </authorList>
    </citation>
    <scope>NUCLEOTIDE SEQUENCE [LARGE SCALE GENOMIC DNA]</scope>
    <source>
        <strain evidence="3">W106-1 / CGMCC3.15140</strain>
    </source>
</reference>
<name>W3WNE0_PESFW</name>
<organism evidence="2 3">
    <name type="scientific">Pestalotiopsis fici (strain W106-1 / CGMCC3.15140)</name>
    <dbReference type="NCBI Taxonomy" id="1229662"/>
    <lineage>
        <taxon>Eukaryota</taxon>
        <taxon>Fungi</taxon>
        <taxon>Dikarya</taxon>
        <taxon>Ascomycota</taxon>
        <taxon>Pezizomycotina</taxon>
        <taxon>Sordariomycetes</taxon>
        <taxon>Xylariomycetidae</taxon>
        <taxon>Amphisphaeriales</taxon>
        <taxon>Sporocadaceae</taxon>
        <taxon>Pestalotiopsis</taxon>
    </lineage>
</organism>
<feature type="region of interest" description="Disordered" evidence="1">
    <location>
        <begin position="1"/>
        <end position="36"/>
    </location>
</feature>
<dbReference type="HOGENOM" id="CLU_1261919_0_0_1"/>